<dbReference type="InterPro" id="IPR050368">
    <property type="entry name" value="ClC-type_chloride_channel"/>
</dbReference>
<organism evidence="11">
    <name type="scientific">mine drainage metagenome</name>
    <dbReference type="NCBI Taxonomy" id="410659"/>
    <lineage>
        <taxon>unclassified sequences</taxon>
        <taxon>metagenomes</taxon>
        <taxon>ecological metagenomes</taxon>
    </lineage>
</organism>
<dbReference type="GO" id="GO:0005254">
    <property type="term" value="F:chloride channel activity"/>
    <property type="evidence" value="ECO:0007669"/>
    <property type="project" value="UniProtKB-KW"/>
</dbReference>
<feature type="transmembrane region" description="Helical" evidence="10">
    <location>
        <begin position="188"/>
        <end position="207"/>
    </location>
</feature>
<feature type="transmembrane region" description="Helical" evidence="10">
    <location>
        <begin position="308"/>
        <end position="332"/>
    </location>
</feature>
<feature type="transmembrane region" description="Helical" evidence="10">
    <location>
        <begin position="268"/>
        <end position="288"/>
    </location>
</feature>
<evidence type="ECO:0000256" key="10">
    <source>
        <dbReference type="SAM" id="Phobius"/>
    </source>
</evidence>
<keyword evidence="7" id="KW-0869">Chloride channel</keyword>
<evidence type="ECO:0000256" key="1">
    <source>
        <dbReference type="ARBA" id="ARBA00004141"/>
    </source>
</evidence>
<keyword evidence="2" id="KW-0813">Transport</keyword>
<evidence type="ECO:0000256" key="2">
    <source>
        <dbReference type="ARBA" id="ARBA00022448"/>
    </source>
</evidence>
<accession>A0A1J5SQF1</accession>
<dbReference type="SUPFAM" id="SSF81340">
    <property type="entry name" value="Clc chloride channel"/>
    <property type="match status" value="1"/>
</dbReference>
<feature type="transmembrane region" description="Helical" evidence="10">
    <location>
        <begin position="152"/>
        <end position="176"/>
    </location>
</feature>
<gene>
    <name evidence="11" type="primary">clcA_9</name>
    <name evidence="11" type="ORF">GALL_156660</name>
</gene>
<keyword evidence="4 10" id="KW-1133">Transmembrane helix</keyword>
<evidence type="ECO:0000313" key="11">
    <source>
        <dbReference type="EMBL" id="OIR02294.1"/>
    </source>
</evidence>
<feature type="transmembrane region" description="Helical" evidence="10">
    <location>
        <begin position="12"/>
        <end position="32"/>
    </location>
</feature>
<dbReference type="InterPro" id="IPR001807">
    <property type="entry name" value="ClC"/>
</dbReference>
<feature type="transmembrane region" description="Helical" evidence="10">
    <location>
        <begin position="44"/>
        <end position="65"/>
    </location>
</feature>
<dbReference type="Pfam" id="PF00654">
    <property type="entry name" value="Voltage_CLC"/>
    <property type="match status" value="1"/>
</dbReference>
<dbReference type="PANTHER" id="PTHR43427:SF6">
    <property type="entry name" value="CHLORIDE CHANNEL PROTEIN CLC-E"/>
    <property type="match status" value="1"/>
</dbReference>
<protein>
    <submittedName>
        <fullName evidence="11">H(+)/Cl(-) exchange transporter ClcA</fullName>
    </submittedName>
</protein>
<dbReference type="PANTHER" id="PTHR43427">
    <property type="entry name" value="CHLORIDE CHANNEL PROTEIN CLC-E"/>
    <property type="match status" value="1"/>
</dbReference>
<evidence type="ECO:0000256" key="9">
    <source>
        <dbReference type="ARBA" id="ARBA00023303"/>
    </source>
</evidence>
<name>A0A1J5SQF1_9ZZZZ</name>
<comment type="subcellular location">
    <subcellularLocation>
        <location evidence="1">Membrane</location>
        <topology evidence="1">Multi-pass membrane protein</topology>
    </subcellularLocation>
</comment>
<dbReference type="CDD" id="cd01034">
    <property type="entry name" value="EriC_like"/>
    <property type="match status" value="1"/>
</dbReference>
<dbReference type="Gene3D" id="1.10.3080.10">
    <property type="entry name" value="Clc chloride channel"/>
    <property type="match status" value="1"/>
</dbReference>
<dbReference type="EMBL" id="MLJW01000076">
    <property type="protein sequence ID" value="OIR02294.1"/>
    <property type="molecule type" value="Genomic_DNA"/>
</dbReference>
<evidence type="ECO:0000256" key="6">
    <source>
        <dbReference type="ARBA" id="ARBA00023136"/>
    </source>
</evidence>
<sequence>MEDILILDWKRRLVFWCGAISVGLVAIVFAMACEWANGVFHRLLAISPYLPLLITPLGLVFIVILTRRFFSGAQGSGIPQTIAALDPDETSRIREQVLSLRVTSGKIMLTVAGLMLGTSIGREGPSVQIGASIMHSLGKFARFPKHDLDKGLILAGAAAGVAAAFNTPLAGIVFAIEEMSRSFEEHNSSTILMTVIIAGITSLALLGNYSYFGHTSQSLAFGSEWGVVVVCGIAGGLLGGVFSRTLIEVNKGLTGRIGAWMRAQPIAFAALCGLLLALVGLASGNTTYGSGYSEAKSLIDGSTVLPESYGLLKMAATAISYVSGIPGGLMAPTLSAGAGFGANIAHLFTSVPAGAVIIIGMVAYFSGVTQAPITAFVIVMEMIDSHEMILPLMAAAFIAKLSSQLVCPAPLFHTLARNLIGKR</sequence>
<dbReference type="GO" id="GO:0034707">
    <property type="term" value="C:chloride channel complex"/>
    <property type="evidence" value="ECO:0007669"/>
    <property type="project" value="UniProtKB-KW"/>
</dbReference>
<keyword evidence="8" id="KW-0868">Chloride</keyword>
<keyword evidence="6 10" id="KW-0472">Membrane</keyword>
<evidence type="ECO:0000256" key="4">
    <source>
        <dbReference type="ARBA" id="ARBA00022989"/>
    </source>
</evidence>
<dbReference type="PRINTS" id="PR00762">
    <property type="entry name" value="CLCHANNEL"/>
</dbReference>
<feature type="transmembrane region" description="Helical" evidence="10">
    <location>
        <begin position="227"/>
        <end position="247"/>
    </location>
</feature>
<feature type="transmembrane region" description="Helical" evidence="10">
    <location>
        <begin position="344"/>
        <end position="368"/>
    </location>
</feature>
<keyword evidence="9" id="KW-0407">Ion channel</keyword>
<dbReference type="AlphaFoldDB" id="A0A1J5SQF1"/>
<keyword evidence="3 10" id="KW-0812">Transmembrane</keyword>
<evidence type="ECO:0000256" key="8">
    <source>
        <dbReference type="ARBA" id="ARBA00023214"/>
    </source>
</evidence>
<evidence type="ECO:0000256" key="7">
    <source>
        <dbReference type="ARBA" id="ARBA00023173"/>
    </source>
</evidence>
<evidence type="ECO:0000256" key="5">
    <source>
        <dbReference type="ARBA" id="ARBA00023065"/>
    </source>
</evidence>
<dbReference type="InterPro" id="IPR014743">
    <property type="entry name" value="Cl-channel_core"/>
</dbReference>
<proteinExistence type="predicted"/>
<evidence type="ECO:0000256" key="3">
    <source>
        <dbReference type="ARBA" id="ARBA00022692"/>
    </source>
</evidence>
<keyword evidence="5" id="KW-0406">Ion transport</keyword>
<reference evidence="11" key="1">
    <citation type="submission" date="2016-10" db="EMBL/GenBank/DDBJ databases">
        <title>Sequence of Gallionella enrichment culture.</title>
        <authorList>
            <person name="Poehlein A."/>
            <person name="Muehling M."/>
            <person name="Daniel R."/>
        </authorList>
    </citation>
    <scope>NUCLEOTIDE SEQUENCE</scope>
</reference>
<comment type="caution">
    <text evidence="11">The sequence shown here is derived from an EMBL/GenBank/DDBJ whole genome shotgun (WGS) entry which is preliminary data.</text>
</comment>